<keyword evidence="1" id="KW-0812">Transmembrane</keyword>
<keyword evidence="1" id="KW-1133">Transmembrane helix</keyword>
<dbReference type="PANTHER" id="PTHR35867">
    <property type="entry name" value="PROTEIN RSEC"/>
    <property type="match status" value="1"/>
</dbReference>
<dbReference type="EMBL" id="PVXN01000061">
    <property type="protein sequence ID" value="PRR69767.1"/>
    <property type="molecule type" value="Genomic_DNA"/>
</dbReference>
<gene>
    <name evidence="2" type="ORF">CPAL_24110</name>
</gene>
<dbReference type="Pfam" id="PF04246">
    <property type="entry name" value="RseC_MucC"/>
    <property type="match status" value="1"/>
</dbReference>
<proteinExistence type="predicted"/>
<dbReference type="RefSeq" id="WP_106024713.1">
    <property type="nucleotide sequence ID" value="NZ_PVXN01000061.1"/>
</dbReference>
<sequence length="141" mass="15384">MIKEGYITSINGEYAMMSFKRQGGCGDSCASCKLACASAGVTTEIRNTLGAKVGDRVKVEMHEKAFNKMLLWVYAFPLVMLLAGIGLGYRIFGTLGYSNTEVLSLILGVAALVISYSVLHQISKKTVQKQEYTLQMTTVIK</sequence>
<feature type="transmembrane region" description="Helical" evidence="1">
    <location>
        <begin position="71"/>
        <end position="90"/>
    </location>
</feature>
<reference evidence="2 3" key="1">
    <citation type="submission" date="2018-03" db="EMBL/GenBank/DDBJ databases">
        <title>Genome sequence of Clostridium thermopalmarium DSM 5974.</title>
        <authorList>
            <person name="Poehlein A."/>
            <person name="Daniel R."/>
        </authorList>
    </citation>
    <scope>NUCLEOTIDE SEQUENCE [LARGE SCALE GENOMIC DNA]</scope>
    <source>
        <strain evidence="2 3">DSM 5974</strain>
    </source>
</reference>
<keyword evidence="1" id="KW-0472">Membrane</keyword>
<dbReference type="OrthoDB" id="1734233at2"/>
<protein>
    <submittedName>
        <fullName evidence="2">Positive regulator of sigma(E), RseC/MucC</fullName>
    </submittedName>
</protein>
<dbReference type="AlphaFoldDB" id="A0A2T0ALZ2"/>
<dbReference type="InterPro" id="IPR026268">
    <property type="entry name" value="RseC"/>
</dbReference>
<dbReference type="PIRSF" id="PIRSF004923">
    <property type="entry name" value="RseC"/>
    <property type="match status" value="1"/>
</dbReference>
<organism evidence="2 3">
    <name type="scientific">Clostridium thermopalmarium DSM 5974</name>
    <dbReference type="NCBI Taxonomy" id="1121340"/>
    <lineage>
        <taxon>Bacteria</taxon>
        <taxon>Bacillati</taxon>
        <taxon>Bacillota</taxon>
        <taxon>Clostridia</taxon>
        <taxon>Eubacteriales</taxon>
        <taxon>Clostridiaceae</taxon>
        <taxon>Clostridium</taxon>
    </lineage>
</organism>
<comment type="caution">
    <text evidence="2">The sequence shown here is derived from an EMBL/GenBank/DDBJ whole genome shotgun (WGS) entry which is preliminary data.</text>
</comment>
<name>A0A2T0ALZ2_9CLOT</name>
<evidence type="ECO:0000256" key="1">
    <source>
        <dbReference type="SAM" id="Phobius"/>
    </source>
</evidence>
<evidence type="ECO:0000313" key="2">
    <source>
        <dbReference type="EMBL" id="PRR69767.1"/>
    </source>
</evidence>
<feature type="transmembrane region" description="Helical" evidence="1">
    <location>
        <begin position="102"/>
        <end position="119"/>
    </location>
</feature>
<dbReference type="PANTHER" id="PTHR35867:SF1">
    <property type="entry name" value="PROTEIN RSEC"/>
    <property type="match status" value="1"/>
</dbReference>
<accession>A0A2T0ALZ2</accession>
<dbReference type="Proteomes" id="UP000239614">
    <property type="component" value="Unassembled WGS sequence"/>
</dbReference>
<keyword evidence="3" id="KW-1185">Reference proteome</keyword>
<dbReference type="InterPro" id="IPR007359">
    <property type="entry name" value="SigmaE_reg_RseC_MucC"/>
</dbReference>
<evidence type="ECO:0000313" key="3">
    <source>
        <dbReference type="Proteomes" id="UP000239614"/>
    </source>
</evidence>